<keyword evidence="2" id="KW-1185">Reference proteome</keyword>
<gene>
    <name evidence="1" type="ORF">ACFQDI_16990</name>
</gene>
<evidence type="ECO:0000313" key="1">
    <source>
        <dbReference type="EMBL" id="MFC5456564.1"/>
    </source>
</evidence>
<dbReference type="EMBL" id="JBHSMQ010000006">
    <property type="protein sequence ID" value="MFC5456564.1"/>
    <property type="molecule type" value="Genomic_DNA"/>
</dbReference>
<dbReference type="SUPFAM" id="SSF48452">
    <property type="entry name" value="TPR-like"/>
    <property type="match status" value="1"/>
</dbReference>
<organism evidence="1 2">
    <name type="scientific">Prosthecobacter fluviatilis</name>
    <dbReference type="NCBI Taxonomy" id="445931"/>
    <lineage>
        <taxon>Bacteria</taxon>
        <taxon>Pseudomonadati</taxon>
        <taxon>Verrucomicrobiota</taxon>
        <taxon>Verrucomicrobiia</taxon>
        <taxon>Verrucomicrobiales</taxon>
        <taxon>Verrucomicrobiaceae</taxon>
        <taxon>Prosthecobacter</taxon>
    </lineage>
</organism>
<dbReference type="Gene3D" id="1.25.40.10">
    <property type="entry name" value="Tetratricopeptide repeat domain"/>
    <property type="match status" value="1"/>
</dbReference>
<comment type="caution">
    <text evidence="1">The sequence shown here is derived from an EMBL/GenBank/DDBJ whole genome shotgun (WGS) entry which is preliminary data.</text>
</comment>
<reference evidence="2" key="1">
    <citation type="journal article" date="2019" name="Int. J. Syst. Evol. Microbiol.">
        <title>The Global Catalogue of Microorganisms (GCM) 10K type strain sequencing project: providing services to taxonomists for standard genome sequencing and annotation.</title>
        <authorList>
            <consortium name="The Broad Institute Genomics Platform"/>
            <consortium name="The Broad Institute Genome Sequencing Center for Infectious Disease"/>
            <person name="Wu L."/>
            <person name="Ma J."/>
        </authorList>
    </citation>
    <scope>NUCLEOTIDE SEQUENCE [LARGE SCALE GENOMIC DNA]</scope>
    <source>
        <strain evidence="2">CGMCC 4.1469</strain>
    </source>
</reference>
<evidence type="ECO:0000313" key="2">
    <source>
        <dbReference type="Proteomes" id="UP001596052"/>
    </source>
</evidence>
<dbReference type="InterPro" id="IPR011990">
    <property type="entry name" value="TPR-like_helical_dom_sf"/>
</dbReference>
<dbReference type="Proteomes" id="UP001596052">
    <property type="component" value="Unassembled WGS sequence"/>
</dbReference>
<dbReference type="RefSeq" id="WP_377168928.1">
    <property type="nucleotide sequence ID" value="NZ_JBHSMQ010000006.1"/>
</dbReference>
<evidence type="ECO:0008006" key="3">
    <source>
        <dbReference type="Google" id="ProtNLM"/>
    </source>
</evidence>
<proteinExistence type="predicted"/>
<name>A0ABW0KT36_9BACT</name>
<accession>A0ABW0KT36</accession>
<protein>
    <recommendedName>
        <fullName evidence="3">Tetratricopeptide repeat protein</fullName>
    </recommendedName>
</protein>
<sequence>MPPPSLPHDSSPEERNAQAKVWMKRGIALLSANNPEILPESLKCFDQALAIRRELPHETSSFYRWLLTACWMNRGDVLTRLGKPADLAAAIQSFDEAILHLQKLPLEEDSQYRGRLALAWMNRSLALRAQARPESLEAALRSLDHGRQVIEESEKAQLPVNKALLPTLLLNRAALLLEISPPLPLQALATAEEVLSLCHSGEHLTLQAAEIGLKARHVFCHAVAVLLETPPVDISRADGWIMQATDKVDEAMHLTAKWEPQAVHTDFRSIRHELFRYGCNLLLAYQPHFMAEFLLDVLDPEQGSPLLARDTALYQAGLESLELAAAELRRRGPLDLGLQKMDRLIEVLESLSLAAERIKKRAEQAATG</sequence>